<accession>F9NT96</accession>
<evidence type="ECO:0000313" key="2">
    <source>
        <dbReference type="Proteomes" id="UP000007832"/>
    </source>
</evidence>
<dbReference type="EMBL" id="AFUN01000007">
    <property type="protein sequence ID" value="EGR97794.1"/>
    <property type="molecule type" value="Genomic_DNA"/>
</dbReference>
<organism evidence="1 2">
    <name type="scientific">[Propionibacterium] namnetense SK182B-JCVI</name>
    <dbReference type="NCBI Taxonomy" id="1051006"/>
    <lineage>
        <taxon>Bacteria</taxon>
        <taxon>Bacillati</taxon>
        <taxon>Actinomycetota</taxon>
        <taxon>Actinomycetes</taxon>
        <taxon>Propionibacteriales</taxon>
        <taxon>Propionibacteriaceae</taxon>
        <taxon>Cutibacterium</taxon>
    </lineage>
</organism>
<evidence type="ECO:0000313" key="1">
    <source>
        <dbReference type="EMBL" id="EGR97794.1"/>
    </source>
</evidence>
<gene>
    <name evidence="1" type="ORF">HMPREF1162_0264</name>
</gene>
<reference evidence="1 2" key="1">
    <citation type="submission" date="2011-07" db="EMBL/GenBank/DDBJ databases">
        <title>Genome Sequence of Propionibacterium acnes SK182B-JCVI.</title>
        <authorList>
            <person name="Durkin A.S."/>
            <person name="Madupu R."/>
            <person name="Hostetler J."/>
            <person name="Radune D."/>
            <person name="Torralba M."/>
            <person name="Methe B."/>
            <person name="Sutton G."/>
            <person name="Strausberg R.L."/>
            <person name="Nelson K.E."/>
        </authorList>
    </citation>
    <scope>NUCLEOTIDE SEQUENCE [LARGE SCALE GENOMIC DNA]</scope>
    <source>
        <strain evidence="1 2">SK182B-JCVI</strain>
    </source>
</reference>
<dbReference type="AlphaFoldDB" id="F9NT96"/>
<dbReference type="STRING" id="1574624.GCA_001642025_00554"/>
<proteinExistence type="predicted"/>
<protein>
    <submittedName>
        <fullName evidence="1">Uncharacterized protein</fullName>
    </submittedName>
</protein>
<sequence>MVSEPVLRAHQSRIITGFTVLRTSTLGQLAGVTRIFDQLRGIFRA</sequence>
<dbReference type="Proteomes" id="UP000007832">
    <property type="component" value="Unassembled WGS sequence"/>
</dbReference>
<name>F9NT96_9ACTN</name>
<comment type="caution">
    <text evidence="1">The sequence shown here is derived from an EMBL/GenBank/DDBJ whole genome shotgun (WGS) entry which is preliminary data.</text>
</comment>